<reference evidence="2" key="1">
    <citation type="submission" date="2017-05" db="EMBL/GenBank/DDBJ databases">
        <authorList>
            <person name="Rodrigo-Torres L."/>
            <person name="Arahal R. D."/>
            <person name="Lucena T."/>
        </authorList>
    </citation>
    <scope>NUCLEOTIDE SEQUENCE [LARGE SCALE GENOMIC DNA]</scope>
    <source>
        <strain evidence="2">CECT 8868</strain>
    </source>
</reference>
<name>A0A238JTK9_9RHOB</name>
<keyword evidence="2" id="KW-1185">Reference proteome</keyword>
<protein>
    <submittedName>
        <fullName evidence="1">Uncharacterized protein</fullName>
    </submittedName>
</protein>
<dbReference type="OrthoDB" id="7668199at2"/>
<proteinExistence type="predicted"/>
<dbReference type="AlphaFoldDB" id="A0A238JTK9"/>
<dbReference type="Proteomes" id="UP000203464">
    <property type="component" value="Unassembled WGS sequence"/>
</dbReference>
<dbReference type="RefSeq" id="WP_143849525.1">
    <property type="nucleotide sequence ID" value="NZ_FXYD01000001.1"/>
</dbReference>
<dbReference type="EMBL" id="FXYD01000001">
    <property type="protein sequence ID" value="SMX33989.1"/>
    <property type="molecule type" value="Genomic_DNA"/>
</dbReference>
<accession>A0A238JTK9</accession>
<gene>
    <name evidence="1" type="ORF">OCA8868_01065</name>
</gene>
<evidence type="ECO:0000313" key="2">
    <source>
        <dbReference type="Proteomes" id="UP000203464"/>
    </source>
</evidence>
<sequence length="189" mass="21105">MTPLELANAHLCLELQTDHDATEIILGAYATENWPLFRYYATCILIVLFIIESEDRKSGLPLRYHPHASTRLFMLIAHLVELPMIPGIKRAHAEGLDRLSPEYLPSSDELMGFRTEVIKPVMMASQIIAEACGIPEAWDELGPTDAFFADIDAILINGANTPAEFKTQGANQWAELKAQNSDLLEKLGW</sequence>
<evidence type="ECO:0000313" key="1">
    <source>
        <dbReference type="EMBL" id="SMX33989.1"/>
    </source>
</evidence>
<organism evidence="1 2">
    <name type="scientific">Octadecabacter ascidiaceicola</name>
    <dbReference type="NCBI Taxonomy" id="1655543"/>
    <lineage>
        <taxon>Bacteria</taxon>
        <taxon>Pseudomonadati</taxon>
        <taxon>Pseudomonadota</taxon>
        <taxon>Alphaproteobacteria</taxon>
        <taxon>Rhodobacterales</taxon>
        <taxon>Roseobacteraceae</taxon>
        <taxon>Octadecabacter</taxon>
    </lineage>
</organism>